<keyword evidence="1" id="KW-1133">Transmembrane helix</keyword>
<dbReference type="AlphaFoldDB" id="A0A1Z4KEX8"/>
<accession>A0A1Z4KEX8</accession>
<evidence type="ECO:0000256" key="1">
    <source>
        <dbReference type="SAM" id="Phobius"/>
    </source>
</evidence>
<dbReference type="EMBL" id="AP018216">
    <property type="protein sequence ID" value="BAY67551.1"/>
    <property type="molecule type" value="Genomic_DNA"/>
</dbReference>
<name>A0A1Z4KEX8_ANAVA</name>
<feature type="transmembrane region" description="Helical" evidence="1">
    <location>
        <begin position="47"/>
        <end position="68"/>
    </location>
</feature>
<reference evidence="2 3" key="1">
    <citation type="submission" date="2017-06" db="EMBL/GenBank/DDBJ databases">
        <title>Genome sequencing of cyanobaciteial culture collection at National Institute for Environmental Studies (NIES).</title>
        <authorList>
            <person name="Hirose Y."/>
            <person name="Shimura Y."/>
            <person name="Fujisawa T."/>
            <person name="Nakamura Y."/>
            <person name="Kawachi M."/>
        </authorList>
    </citation>
    <scope>NUCLEOTIDE SEQUENCE [LARGE SCALE GENOMIC DNA]</scope>
    <source>
        <strain evidence="2 3">NIES-23</strain>
    </source>
</reference>
<keyword evidence="1" id="KW-0812">Transmembrane</keyword>
<evidence type="ECO:0000313" key="3">
    <source>
        <dbReference type="Proteomes" id="UP000217507"/>
    </source>
</evidence>
<keyword evidence="1" id="KW-0472">Membrane</keyword>
<organism evidence="2 3">
    <name type="scientific">Trichormus variabilis NIES-23</name>
    <dbReference type="NCBI Taxonomy" id="1973479"/>
    <lineage>
        <taxon>Bacteria</taxon>
        <taxon>Bacillati</taxon>
        <taxon>Cyanobacteriota</taxon>
        <taxon>Cyanophyceae</taxon>
        <taxon>Nostocales</taxon>
        <taxon>Nostocaceae</taxon>
        <taxon>Trichormus</taxon>
    </lineage>
</organism>
<gene>
    <name evidence="2" type="ORF">NIES23_03250</name>
</gene>
<dbReference type="Proteomes" id="UP000217507">
    <property type="component" value="Chromosome"/>
</dbReference>
<protein>
    <submittedName>
        <fullName evidence="2">Uncharacterized protein</fullName>
    </submittedName>
</protein>
<proteinExistence type="predicted"/>
<sequence>MAKIIVSELHSHDSENFLTDLNYEESGLIYGGNQYSYNQIFILAEKIFRFITISFAIATILKIVNSYIGNSHK</sequence>
<evidence type="ECO:0000313" key="2">
    <source>
        <dbReference type="EMBL" id="BAY67551.1"/>
    </source>
</evidence>